<accession>A0A6J5RRQ2</accession>
<dbReference type="SUPFAM" id="SSF52540">
    <property type="entry name" value="P-loop containing nucleoside triphosphate hydrolases"/>
    <property type="match status" value="1"/>
</dbReference>
<sequence>MIKCILTVGCPASGKSTWAKAEVAKDPNNWARINNDDLRAMLNGSVWTADYEKFITDTRNYLIRDALKRGKNVIVDNLNLNRRHFDDVCKIAKSINSDIQVYEKAFYCELDELLARDSAREGKGKVGEEVVKKWWKDSGKTQFKFYKPRVEVFTQNNSSSQIVDGPVWDDKLEAAIICDLDGTLALMNGRSPYDASTCENDLPNTPVIETVLAHYKAGRNIIFCSGREDKYGAQTRSFIDYHCPDMKYKLYMRKSNDFRKDSIVKSEIYNEHIKNKYNILLVLDDRTQVVNFWRSKGLTCFQVAPGDF</sequence>
<keyword evidence="2" id="KW-0418">Kinase</keyword>
<dbReference type="InterPro" id="IPR027417">
    <property type="entry name" value="P-loop_NTPase"/>
</dbReference>
<dbReference type="InterPro" id="IPR036412">
    <property type="entry name" value="HAD-like_sf"/>
</dbReference>
<gene>
    <name evidence="2" type="ORF">UFOVP1290_487</name>
</gene>
<dbReference type="SUPFAM" id="SSF56784">
    <property type="entry name" value="HAD-like"/>
    <property type="match status" value="1"/>
</dbReference>
<dbReference type="EMBL" id="LR797252">
    <property type="protein sequence ID" value="CAB4196967.1"/>
    <property type="molecule type" value="Genomic_DNA"/>
</dbReference>
<protein>
    <submittedName>
        <fullName evidence="2">Polynucleotide kinase</fullName>
    </submittedName>
</protein>
<evidence type="ECO:0000313" key="2">
    <source>
        <dbReference type="EMBL" id="CAB4196967.1"/>
    </source>
</evidence>
<dbReference type="Pfam" id="PF13671">
    <property type="entry name" value="AAA_33"/>
    <property type="match status" value="1"/>
</dbReference>
<dbReference type="Gene3D" id="3.40.50.300">
    <property type="entry name" value="P-loop containing nucleotide triphosphate hydrolases"/>
    <property type="match status" value="1"/>
</dbReference>
<reference evidence="2" key="1">
    <citation type="submission" date="2020-05" db="EMBL/GenBank/DDBJ databases">
        <authorList>
            <person name="Chiriac C."/>
            <person name="Salcher M."/>
            <person name="Ghai R."/>
            <person name="Kavagutti S V."/>
        </authorList>
    </citation>
    <scope>NUCLEOTIDE SEQUENCE</scope>
</reference>
<dbReference type="Pfam" id="PF25109">
    <property type="entry name" value="HAD_PNKP"/>
    <property type="match status" value="1"/>
</dbReference>
<feature type="domain" description="Polynucleotide kinase PNKP phosphatase" evidence="1">
    <location>
        <begin position="174"/>
        <end position="308"/>
    </location>
</feature>
<dbReference type="InterPro" id="IPR056782">
    <property type="entry name" value="HAD_PNKP"/>
</dbReference>
<dbReference type="InterPro" id="IPR023214">
    <property type="entry name" value="HAD_sf"/>
</dbReference>
<evidence type="ECO:0000259" key="1">
    <source>
        <dbReference type="Pfam" id="PF25109"/>
    </source>
</evidence>
<name>A0A6J5RRQ2_9CAUD</name>
<keyword evidence="2" id="KW-0808">Transferase</keyword>
<proteinExistence type="predicted"/>
<dbReference type="GO" id="GO:0016301">
    <property type="term" value="F:kinase activity"/>
    <property type="evidence" value="ECO:0007669"/>
    <property type="project" value="UniProtKB-KW"/>
</dbReference>
<dbReference type="Gene3D" id="3.40.50.1000">
    <property type="entry name" value="HAD superfamily/HAD-like"/>
    <property type="match status" value="1"/>
</dbReference>
<organism evidence="2">
    <name type="scientific">uncultured Caudovirales phage</name>
    <dbReference type="NCBI Taxonomy" id="2100421"/>
    <lineage>
        <taxon>Viruses</taxon>
        <taxon>Duplodnaviria</taxon>
        <taxon>Heunggongvirae</taxon>
        <taxon>Uroviricota</taxon>
        <taxon>Caudoviricetes</taxon>
        <taxon>Peduoviridae</taxon>
        <taxon>Maltschvirus</taxon>
        <taxon>Maltschvirus maltsch</taxon>
    </lineage>
</organism>